<keyword evidence="2" id="KW-1185">Reference proteome</keyword>
<organism evidence="1 2">
    <name type="scientific">Necator americanus</name>
    <name type="common">Human hookworm</name>
    <dbReference type="NCBI Taxonomy" id="51031"/>
    <lineage>
        <taxon>Eukaryota</taxon>
        <taxon>Metazoa</taxon>
        <taxon>Ecdysozoa</taxon>
        <taxon>Nematoda</taxon>
        <taxon>Chromadorea</taxon>
        <taxon>Rhabditida</taxon>
        <taxon>Rhabditina</taxon>
        <taxon>Rhabditomorpha</taxon>
        <taxon>Strongyloidea</taxon>
        <taxon>Ancylostomatidae</taxon>
        <taxon>Bunostominae</taxon>
        <taxon>Necator</taxon>
    </lineage>
</organism>
<proteinExistence type="predicted"/>
<name>A0ABR1CTQ6_NECAM</name>
<reference evidence="1 2" key="1">
    <citation type="submission" date="2023-08" db="EMBL/GenBank/DDBJ databases">
        <title>A Necator americanus chromosomal reference genome.</title>
        <authorList>
            <person name="Ilik V."/>
            <person name="Petrzelkova K.J."/>
            <person name="Pardy F."/>
            <person name="Fuh T."/>
            <person name="Niatou-Singa F.S."/>
            <person name="Gouil Q."/>
            <person name="Baker L."/>
            <person name="Ritchie M.E."/>
            <person name="Jex A.R."/>
            <person name="Gazzola D."/>
            <person name="Li H."/>
            <person name="Toshio Fujiwara R."/>
            <person name="Zhan B."/>
            <person name="Aroian R.V."/>
            <person name="Pafco B."/>
            <person name="Schwarz E.M."/>
        </authorList>
    </citation>
    <scope>NUCLEOTIDE SEQUENCE [LARGE SCALE GENOMIC DNA]</scope>
    <source>
        <strain evidence="1 2">Aroian</strain>
        <tissue evidence="1">Whole animal</tissue>
    </source>
</reference>
<sequence>MVPSTTLYRHLAPETLCIWKSTVTLGFLANGCLNWEKPELFVANRESKETLVMKSALPVNGVRIAHRAVIAVMGPAIRSLENVPEDVQNVGWEGIVKQRRKIVMRGHQLNVHQTPSPSLTTIAAVNRCRDVSACPDSAVMDTKIVMIVEVLL</sequence>
<dbReference type="Proteomes" id="UP001303046">
    <property type="component" value="Unassembled WGS sequence"/>
</dbReference>
<protein>
    <submittedName>
        <fullName evidence="1">Uncharacterized protein</fullName>
    </submittedName>
</protein>
<dbReference type="EMBL" id="JAVFWL010000003">
    <property type="protein sequence ID" value="KAK6740835.1"/>
    <property type="molecule type" value="Genomic_DNA"/>
</dbReference>
<evidence type="ECO:0000313" key="1">
    <source>
        <dbReference type="EMBL" id="KAK6740835.1"/>
    </source>
</evidence>
<comment type="caution">
    <text evidence="1">The sequence shown here is derived from an EMBL/GenBank/DDBJ whole genome shotgun (WGS) entry which is preliminary data.</text>
</comment>
<gene>
    <name evidence="1" type="primary">Necator_chrIII.g9735</name>
    <name evidence="1" type="ORF">RB195_008970</name>
</gene>
<accession>A0ABR1CTQ6</accession>
<evidence type="ECO:0000313" key="2">
    <source>
        <dbReference type="Proteomes" id="UP001303046"/>
    </source>
</evidence>